<dbReference type="PANTHER" id="PTHR43298">
    <property type="entry name" value="MULTIDRUG RESISTANCE PROTEIN NORM-RELATED"/>
    <property type="match status" value="1"/>
</dbReference>
<proteinExistence type="inferred from homology"/>
<dbReference type="InterPro" id="IPR050222">
    <property type="entry name" value="MATE_MdtK"/>
</dbReference>
<comment type="similarity">
    <text evidence="2">Belongs to the multi antimicrobial extrusion (MATE) (TC 2.A.66.1) family.</text>
</comment>
<gene>
    <name evidence="7" type="ORF">ME791_00930</name>
</gene>
<dbReference type="Pfam" id="PF01554">
    <property type="entry name" value="MatE"/>
    <property type="match status" value="1"/>
</dbReference>
<evidence type="ECO:0000256" key="2">
    <source>
        <dbReference type="ARBA" id="ARBA00010199"/>
    </source>
</evidence>
<feature type="transmembrane region" description="Helical" evidence="6">
    <location>
        <begin position="50"/>
        <end position="68"/>
    </location>
</feature>
<feature type="transmembrane region" description="Helical" evidence="6">
    <location>
        <begin position="240"/>
        <end position="260"/>
    </location>
</feature>
<dbReference type="AlphaFoldDB" id="A0ABD0ADB8"/>
<dbReference type="Proteomes" id="UP001054884">
    <property type="component" value="Unassembled WGS sequence"/>
</dbReference>
<comment type="caution">
    <text evidence="7">The sequence shown here is derived from an EMBL/GenBank/DDBJ whole genome shotgun (WGS) entry which is preliminary data.</text>
</comment>
<evidence type="ECO:0000256" key="3">
    <source>
        <dbReference type="ARBA" id="ARBA00020268"/>
    </source>
</evidence>
<feature type="transmembrane region" description="Helical" evidence="6">
    <location>
        <begin position="212"/>
        <end position="233"/>
    </location>
</feature>
<dbReference type="RefSeq" id="WP_231541811.1">
    <property type="nucleotide sequence ID" value="NZ_BNHQ01000003.1"/>
</dbReference>
<keyword evidence="6" id="KW-0472">Membrane</keyword>
<keyword evidence="6" id="KW-1133">Transmembrane helix</keyword>
<dbReference type="EMBL" id="BNHY01000001">
    <property type="protein sequence ID" value="GHN32941.1"/>
    <property type="molecule type" value="Genomic_DNA"/>
</dbReference>
<comment type="function">
    <text evidence="1">Multidrug efflux pump.</text>
</comment>
<accession>A0ABD0ADB8</accession>
<dbReference type="InterPro" id="IPR002528">
    <property type="entry name" value="MATE_fam"/>
</dbReference>
<evidence type="ECO:0000313" key="8">
    <source>
        <dbReference type="Proteomes" id="UP001054884"/>
    </source>
</evidence>
<reference evidence="7 8" key="1">
    <citation type="journal article" date="2022" name="J. Dairy Sci.">
        <title>Genetic diversity of Lactobacillus delbrueckii isolated from raw milk in Hokkaido, Japan.</title>
        <authorList>
            <person name="Tsuchihashi H."/>
            <person name="Ichikawa A."/>
            <person name="Takeda M."/>
            <person name="Koizumi A."/>
            <person name="Mizoguchi C."/>
            <person name="Ishida T."/>
            <person name="Kimura K."/>
        </authorList>
    </citation>
    <scope>NUCLEOTIDE SEQUENCE [LARGE SCALE GENOMIC DNA]</scope>
    <source>
        <strain evidence="7 8">ME-791</strain>
    </source>
</reference>
<keyword evidence="4" id="KW-0813">Transport</keyword>
<feature type="transmembrane region" description="Helical" evidence="6">
    <location>
        <begin position="266"/>
        <end position="289"/>
    </location>
</feature>
<feature type="transmembrane region" description="Helical" evidence="6">
    <location>
        <begin position="173"/>
        <end position="192"/>
    </location>
</feature>
<evidence type="ECO:0000256" key="5">
    <source>
        <dbReference type="ARBA" id="ARBA00031636"/>
    </source>
</evidence>
<evidence type="ECO:0000313" key="7">
    <source>
        <dbReference type="EMBL" id="GHN32941.1"/>
    </source>
</evidence>
<sequence length="299" mass="32925">MKYGAKEDREFAIGNSAIPLIFLCLSSVLNIILCIWLVAGLGLGVAGSPLATVISQYFAGLCLTIYAWRHFPQLRFKKAAMVYDQAISKSILSLAGLTALQQSIMNLGMGILMVQGRINSFGVNVMAAFSSAVKIDTLAYSPVQDFGNAYFTFVAQNYGAQQVDRIKQGNRQAIWWILAFCLVISSLVVFWAKPLLALFSSDPEVIQIGIGYLRIEGSFYALIGFLFMFYGYFRAIDEPMISVVLTIFSLGTRVLLAYLLSAIPSIGYIGIWASIPIGWALADLARLYYLHKKAVKSTD</sequence>
<feature type="transmembrane region" description="Helical" evidence="6">
    <location>
        <begin position="12"/>
        <end position="38"/>
    </location>
</feature>
<organism evidence="7 8">
    <name type="scientific">Lactobacillus delbrueckii</name>
    <dbReference type="NCBI Taxonomy" id="1584"/>
    <lineage>
        <taxon>Bacteria</taxon>
        <taxon>Bacillati</taxon>
        <taxon>Bacillota</taxon>
        <taxon>Bacilli</taxon>
        <taxon>Lactobacillales</taxon>
        <taxon>Lactobacillaceae</taxon>
        <taxon>Lactobacillus</taxon>
    </lineage>
</organism>
<keyword evidence="6" id="KW-0812">Transmembrane</keyword>
<dbReference type="PANTHER" id="PTHR43298:SF2">
    <property type="entry name" value="FMN_FAD EXPORTER YEEO-RELATED"/>
    <property type="match status" value="1"/>
</dbReference>
<evidence type="ECO:0000256" key="4">
    <source>
        <dbReference type="ARBA" id="ARBA00022448"/>
    </source>
</evidence>
<protein>
    <recommendedName>
        <fullName evidence="3">Probable multidrug resistance protein NorM</fullName>
    </recommendedName>
    <alternativeName>
        <fullName evidence="5">Multidrug-efflux transporter</fullName>
    </alternativeName>
</protein>
<evidence type="ECO:0000256" key="1">
    <source>
        <dbReference type="ARBA" id="ARBA00003408"/>
    </source>
</evidence>
<evidence type="ECO:0000256" key="6">
    <source>
        <dbReference type="SAM" id="Phobius"/>
    </source>
</evidence>
<name>A0ABD0ADB8_9LACO</name>